<dbReference type="Proteomes" id="UP000530514">
    <property type="component" value="Unassembled WGS sequence"/>
</dbReference>
<accession>A0A7W2AH58</accession>
<sequence length="168" mass="19194">MDAEKAPLRLYQKKLESTLERAKECIVRLNDEDINWCPNRESNSIAWLVLHMAGNLAFFLNETIMGKEVDHEQFRPRKLTKEETLALLESSFSDAIRVLDQLPPEKAGQSVRFRGKLIPVSDLVFNTVVHQAEYAAQIICLAKQRLGASYQRLTSPYLVFSGGDWQLD</sequence>
<organism evidence="1 2">
    <name type="scientific">Thermoactinomyces daqus</name>
    <dbReference type="NCBI Taxonomy" id="1329516"/>
    <lineage>
        <taxon>Bacteria</taxon>
        <taxon>Bacillati</taxon>
        <taxon>Bacillota</taxon>
        <taxon>Bacilli</taxon>
        <taxon>Bacillales</taxon>
        <taxon>Thermoactinomycetaceae</taxon>
        <taxon>Thermoactinomyces</taxon>
    </lineage>
</organism>
<reference evidence="1 2" key="1">
    <citation type="submission" date="2020-07" db="EMBL/GenBank/DDBJ databases">
        <authorList>
            <person name="Feng H."/>
        </authorList>
    </citation>
    <scope>NUCLEOTIDE SEQUENCE [LARGE SCALE GENOMIC DNA]</scope>
    <source>
        <strain evidence="2">s-11</strain>
    </source>
</reference>
<keyword evidence="2" id="KW-1185">Reference proteome</keyword>
<evidence type="ECO:0000313" key="1">
    <source>
        <dbReference type="EMBL" id="MBA4541498.1"/>
    </source>
</evidence>
<comment type="caution">
    <text evidence="1">The sequence shown here is derived from an EMBL/GenBank/DDBJ whole genome shotgun (WGS) entry which is preliminary data.</text>
</comment>
<name>A0A7W2AH58_9BACL</name>
<dbReference type="Pfam" id="PF07609">
    <property type="entry name" value="DUF1572"/>
    <property type="match status" value="1"/>
</dbReference>
<gene>
    <name evidence="1" type="ORF">H1164_01065</name>
</gene>
<evidence type="ECO:0000313" key="2">
    <source>
        <dbReference type="Proteomes" id="UP000530514"/>
    </source>
</evidence>
<proteinExistence type="predicted"/>
<dbReference type="OrthoDB" id="68731at2"/>
<dbReference type="SUPFAM" id="SSF109854">
    <property type="entry name" value="DinB/YfiT-like putative metalloenzymes"/>
    <property type="match status" value="1"/>
</dbReference>
<dbReference type="InterPro" id="IPR034660">
    <property type="entry name" value="DinB/YfiT-like"/>
</dbReference>
<dbReference type="Gene3D" id="1.20.120.450">
    <property type="entry name" value="dinb family like domain"/>
    <property type="match status" value="1"/>
</dbReference>
<protein>
    <submittedName>
        <fullName evidence="1">DUF1572 family protein</fullName>
    </submittedName>
</protein>
<dbReference type="EMBL" id="JACEIP010000001">
    <property type="protein sequence ID" value="MBA4541498.1"/>
    <property type="molecule type" value="Genomic_DNA"/>
</dbReference>
<dbReference type="InterPro" id="IPR011466">
    <property type="entry name" value="DUF1572"/>
</dbReference>
<dbReference type="RefSeq" id="WP_033099307.1">
    <property type="nucleotide sequence ID" value="NZ_JACEIP010000001.1"/>
</dbReference>
<dbReference type="AlphaFoldDB" id="A0A7W2AH58"/>